<comment type="caution">
    <text evidence="3">The sequence shown here is derived from an EMBL/GenBank/DDBJ whole genome shotgun (WGS) entry which is preliminary data.</text>
</comment>
<dbReference type="PANTHER" id="PTHR31061">
    <property type="entry name" value="LD22376P"/>
    <property type="match status" value="1"/>
</dbReference>
<evidence type="ECO:0000259" key="2">
    <source>
        <dbReference type="Pfam" id="PF07786"/>
    </source>
</evidence>
<feature type="transmembrane region" description="Helical" evidence="1">
    <location>
        <begin position="46"/>
        <end position="63"/>
    </location>
</feature>
<evidence type="ECO:0000313" key="4">
    <source>
        <dbReference type="Proteomes" id="UP000440498"/>
    </source>
</evidence>
<dbReference type="Pfam" id="PF07786">
    <property type="entry name" value="HGSNAT_cat"/>
    <property type="match status" value="1"/>
</dbReference>
<gene>
    <name evidence="3" type="ORF">GEV02_03060</name>
</gene>
<keyword evidence="1" id="KW-1133">Transmembrane helix</keyword>
<feature type="transmembrane region" description="Helical" evidence="1">
    <location>
        <begin position="137"/>
        <end position="157"/>
    </location>
</feature>
<sequence>MRINSIDAVRGLTVAAMLLVNDAGDWSHVYPWLEHAEWHGCTPPDFIFPIFMLIVGISINLALSPRLDAGAAAAPLTRSVLLRAVRIVLLGLALHVVAMLLLNGRGFRLFGVLQRTGICFAAAGLLAIHVRNARAQWAIFAAILLAHWGLLAAGGTLEPGLNLSDRIDSALLGRLAYQYDAATGIGHDPEGILGTLPSLATVILGLRAGDWLRSGRTRKLVLAGAAAMLAGGLWSLALPLNKQLWTSSFVLWTGGFGMLAIALAHQLIDVRGWPPLGRAMGINAIAAYAGSWIATCVIEGSGIMGPLYTHVFSQPLTPVFGPWVASMAFALAFTALFWLAMAGADRRGWRMTI</sequence>
<reference evidence="3 4" key="1">
    <citation type="submission" date="2019-10" db="EMBL/GenBank/DDBJ databases">
        <title>Two novel species isolated from a subtropical stream in China.</title>
        <authorList>
            <person name="Lu H."/>
        </authorList>
    </citation>
    <scope>NUCLEOTIDE SEQUENCE [LARGE SCALE GENOMIC DNA]</scope>
    <source>
        <strain evidence="3 4">FT29W</strain>
    </source>
</reference>
<dbReference type="AlphaFoldDB" id="A0A6A7MWE4"/>
<feature type="transmembrane region" description="Helical" evidence="1">
    <location>
        <begin position="320"/>
        <end position="341"/>
    </location>
</feature>
<proteinExistence type="predicted"/>
<dbReference type="Proteomes" id="UP000440498">
    <property type="component" value="Unassembled WGS sequence"/>
</dbReference>
<dbReference type="PANTHER" id="PTHR31061:SF24">
    <property type="entry name" value="LD22376P"/>
    <property type="match status" value="1"/>
</dbReference>
<keyword evidence="1" id="KW-0472">Membrane</keyword>
<evidence type="ECO:0000313" key="3">
    <source>
        <dbReference type="EMBL" id="MQA37119.1"/>
    </source>
</evidence>
<keyword evidence="1" id="KW-0812">Transmembrane</keyword>
<feature type="transmembrane region" description="Helical" evidence="1">
    <location>
        <begin position="109"/>
        <end position="130"/>
    </location>
</feature>
<keyword evidence="4" id="KW-1185">Reference proteome</keyword>
<dbReference type="InterPro" id="IPR012429">
    <property type="entry name" value="HGSNAT_cat"/>
</dbReference>
<evidence type="ECO:0000256" key="1">
    <source>
        <dbReference type="SAM" id="Phobius"/>
    </source>
</evidence>
<organism evidence="3 4">
    <name type="scientific">Rugamonas aquatica</name>
    <dbReference type="NCBI Taxonomy" id="2743357"/>
    <lineage>
        <taxon>Bacteria</taxon>
        <taxon>Pseudomonadati</taxon>
        <taxon>Pseudomonadota</taxon>
        <taxon>Betaproteobacteria</taxon>
        <taxon>Burkholderiales</taxon>
        <taxon>Oxalobacteraceae</taxon>
        <taxon>Telluria group</taxon>
        <taxon>Rugamonas</taxon>
    </lineage>
</organism>
<feature type="transmembrane region" description="Helical" evidence="1">
    <location>
        <begin position="244"/>
        <end position="264"/>
    </location>
</feature>
<accession>A0A6A7MWE4</accession>
<feature type="domain" description="Heparan-alpha-glucosaminide N-acetyltransferase catalytic" evidence="2">
    <location>
        <begin position="2"/>
        <end position="158"/>
    </location>
</feature>
<feature type="transmembrane region" description="Helical" evidence="1">
    <location>
        <begin position="220"/>
        <end position="238"/>
    </location>
</feature>
<feature type="transmembrane region" description="Helical" evidence="1">
    <location>
        <begin position="285"/>
        <end position="308"/>
    </location>
</feature>
<name>A0A6A7MWE4_9BURK</name>
<feature type="transmembrane region" description="Helical" evidence="1">
    <location>
        <begin position="84"/>
        <end position="103"/>
    </location>
</feature>
<protein>
    <submittedName>
        <fullName evidence="3">DUF1624 domain-containing protein</fullName>
    </submittedName>
</protein>
<dbReference type="EMBL" id="WHUG01000001">
    <property type="protein sequence ID" value="MQA37119.1"/>
    <property type="molecule type" value="Genomic_DNA"/>
</dbReference>
<dbReference type="RefSeq" id="WP_152836448.1">
    <property type="nucleotide sequence ID" value="NZ_WHUG01000001.1"/>
</dbReference>